<dbReference type="EC" id="3.2.1.1" evidence="3"/>
<dbReference type="Proteomes" id="UP001282363">
    <property type="component" value="Unassembled WGS sequence"/>
</dbReference>
<dbReference type="InterPro" id="IPR006047">
    <property type="entry name" value="GH13_cat_dom"/>
</dbReference>
<dbReference type="InterPro" id="IPR006046">
    <property type="entry name" value="Alpha_amylase"/>
</dbReference>
<evidence type="ECO:0000313" key="6">
    <source>
        <dbReference type="Proteomes" id="UP001282363"/>
    </source>
</evidence>
<evidence type="ECO:0000256" key="2">
    <source>
        <dbReference type="RuleBase" id="RU003615"/>
    </source>
</evidence>
<feature type="domain" description="Glycosyl hydrolase family 13 catalytic" evidence="4">
    <location>
        <begin position="12"/>
        <end position="412"/>
    </location>
</feature>
<dbReference type="InterPro" id="IPR045857">
    <property type="entry name" value="O16G_dom_2"/>
</dbReference>
<dbReference type="PRINTS" id="PR00110">
    <property type="entry name" value="ALPHAAMYLASE"/>
</dbReference>
<organism evidence="5 6">
    <name type="scientific">Mesomycoplasma ovipneumoniae</name>
    <dbReference type="NCBI Taxonomy" id="29562"/>
    <lineage>
        <taxon>Bacteria</taxon>
        <taxon>Bacillati</taxon>
        <taxon>Mycoplasmatota</taxon>
        <taxon>Mycoplasmoidales</taxon>
        <taxon>Metamycoplasmataceae</taxon>
        <taxon>Mesomycoplasma</taxon>
    </lineage>
</organism>
<dbReference type="PANTHER" id="PTHR10357">
    <property type="entry name" value="ALPHA-AMYLASE FAMILY MEMBER"/>
    <property type="match status" value="1"/>
</dbReference>
<dbReference type="GO" id="GO:0004556">
    <property type="term" value="F:alpha-amylase activity"/>
    <property type="evidence" value="ECO:0007669"/>
    <property type="project" value="UniProtKB-UniRule"/>
</dbReference>
<comment type="similarity">
    <text evidence="1 2">Belongs to the glycosyl hydrolase 13 family.</text>
</comment>
<accession>A0AAJ2P8M2</accession>
<keyword evidence="3" id="KW-0326">Glycosidase</keyword>
<dbReference type="PANTHER" id="PTHR10357:SF179">
    <property type="entry name" value="NEUTRAL AND BASIC AMINO ACID TRANSPORT PROTEIN RBAT"/>
    <property type="match status" value="1"/>
</dbReference>
<reference evidence="5" key="1">
    <citation type="submission" date="2023-10" db="EMBL/GenBank/DDBJ databases">
        <title>Genome sequences of Mycoplasma ovipneumoniae isolated from goats.</title>
        <authorList>
            <person name="Spergser J."/>
        </authorList>
    </citation>
    <scope>NUCLEOTIDE SEQUENCE</scope>
    <source>
        <strain evidence="5">GL19</strain>
    </source>
</reference>
<dbReference type="Gene3D" id="3.90.400.10">
    <property type="entry name" value="Oligo-1,6-glucosidase, Domain 2"/>
    <property type="match status" value="1"/>
</dbReference>
<evidence type="ECO:0000256" key="1">
    <source>
        <dbReference type="ARBA" id="ARBA00008061"/>
    </source>
</evidence>
<proteinExistence type="inferred from homology"/>
<evidence type="ECO:0000313" key="5">
    <source>
        <dbReference type="EMBL" id="MDW2906505.1"/>
    </source>
</evidence>
<gene>
    <name evidence="5" type="ORF">R7U65_02675</name>
</gene>
<comment type="catalytic activity">
    <reaction evidence="3">
        <text>Endohydrolysis of (1-&gt;4)-alpha-D-glucosidic linkages in polysaccharides containing three or more (1-&gt;4)-alpha-linked D-glucose units.</text>
        <dbReference type="EC" id="3.2.1.1"/>
    </reaction>
</comment>
<dbReference type="SMART" id="SM00642">
    <property type="entry name" value="Aamy"/>
    <property type="match status" value="1"/>
</dbReference>
<dbReference type="AlphaFoldDB" id="A0AAJ2P8M2"/>
<comment type="caution">
    <text evidence="5">The sequence shown here is derived from an EMBL/GenBank/DDBJ whole genome shotgun (WGS) entry which is preliminary data.</text>
</comment>
<dbReference type="GO" id="GO:0009313">
    <property type="term" value="P:oligosaccharide catabolic process"/>
    <property type="evidence" value="ECO:0007669"/>
    <property type="project" value="TreeGrafter"/>
</dbReference>
<dbReference type="EMBL" id="JAWPFH010000010">
    <property type="protein sequence ID" value="MDW2906505.1"/>
    <property type="molecule type" value="Genomic_DNA"/>
</dbReference>
<dbReference type="SUPFAM" id="SSF51445">
    <property type="entry name" value="(Trans)glycosidases"/>
    <property type="match status" value="1"/>
</dbReference>
<dbReference type="GO" id="GO:0043169">
    <property type="term" value="F:cation binding"/>
    <property type="evidence" value="ECO:0007669"/>
    <property type="project" value="InterPro"/>
</dbReference>
<dbReference type="RefSeq" id="WP_318045546.1">
    <property type="nucleotide sequence ID" value="NZ_JAWPFG010000012.1"/>
</dbReference>
<dbReference type="Pfam" id="PF00128">
    <property type="entry name" value="Alpha-amylase"/>
    <property type="match status" value="1"/>
</dbReference>
<sequence length="548" mass="64092">MKTNLKDKVVYQIFVRSFYDANNDGNGDILGIYNKLEYLSDLGIDAIWLTPFYETNFVDAGYDVLDYKSIWSKFGSLNDFAKLTKKAAELNIDIIIDVVLNHVSSQHSWFQKAIESPENKEHNYFIWREKLSPEEQKATSIFGGSAWEWQPDVQKYYFHLFSTDQVDLNWAHPDTQAAFVDIINFWYDLGVRGFRLDAIKHVAKNFENVEQNPYFSWCKGAQEYLEKFNELAFKNKPDAYTFGEASGITVEELIKYGAGKSPLANNFFNFSWWWIGWSNKTGRNGFNANWDYQDFINAQIPFQHNEEISPSLMSNFLSNHDTSRAISRWGDYPFFWKESAKSLALLLFSMRGIPIIYYGEEIGMTNSYFENRQDFVDIDMKNAFASLVDREKIYSESEMLIYANINSRDSGRGPLRWNLDKNNGFSSQKAWINTSLDDPRMNVETQTLDKNSILNFYKKLIFLYKNDLKDLLVDGKAKLEITKDGICKISREFKGEKLIFYLNLTKKELPFAEKIQQKPLLSSYQDLKKPEDFFRPFESILIKEWNEN</sequence>
<evidence type="ECO:0000256" key="3">
    <source>
        <dbReference type="RuleBase" id="RU361134"/>
    </source>
</evidence>
<keyword evidence="3" id="KW-0119">Carbohydrate metabolism</keyword>
<dbReference type="InterPro" id="IPR017853">
    <property type="entry name" value="GH"/>
</dbReference>
<evidence type="ECO:0000259" key="4">
    <source>
        <dbReference type="SMART" id="SM00642"/>
    </source>
</evidence>
<protein>
    <recommendedName>
        <fullName evidence="3">Alpha-amylase</fullName>
        <ecNumber evidence="3">3.2.1.1</ecNumber>
    </recommendedName>
</protein>
<dbReference type="Gene3D" id="3.20.20.80">
    <property type="entry name" value="Glycosidases"/>
    <property type="match status" value="1"/>
</dbReference>
<keyword evidence="3 5" id="KW-0378">Hydrolase</keyword>
<name>A0AAJ2P8M2_9BACT</name>